<evidence type="ECO:0000313" key="3">
    <source>
        <dbReference type="Proteomes" id="UP000036947"/>
    </source>
</evidence>
<dbReference type="OrthoDB" id="2590867at2759"/>
<gene>
    <name evidence="2" type="ORF">TOPH_06320</name>
</gene>
<dbReference type="EMBL" id="LFRF01000021">
    <property type="protein sequence ID" value="KND89102.1"/>
    <property type="molecule type" value="Genomic_DNA"/>
</dbReference>
<keyword evidence="3" id="KW-1185">Reference proteome</keyword>
<name>A0A0L0N4V3_TOLOC</name>
<sequence>MCALPRKGKKVPAEGDWRQYETAPASGTAGVPGMTGPPSAVAGAPAGASAQQGSAATANLPGPAPHTAGPHRHDMINKLDPTVDSRSGGVQIIGPGTRTSPEAPVSHHGPTPTNAPATAAVPQSAYNQGAGYNDGPQHNYRLANTFDPRGDSAPHTTAGGALPPDSAPDRQGLAATPGMNAPGGAYGPHSSRFTNAADPHVDSAIDGRAATDGQHGAHQEGRAAYPGPAPNTAGPHRSDLLNKLDPSVDSKPTGTQMREHRGM</sequence>
<comment type="caution">
    <text evidence="2">The sequence shown here is derived from an EMBL/GenBank/DDBJ whole genome shotgun (WGS) entry which is preliminary data.</text>
</comment>
<dbReference type="PANTHER" id="PTHR39606">
    <property type="entry name" value="SURFACE PROTEIN, PUTATIVE-RELATED"/>
    <property type="match status" value="1"/>
</dbReference>
<dbReference type="STRING" id="1163406.A0A0L0N4V3"/>
<evidence type="ECO:0000256" key="1">
    <source>
        <dbReference type="SAM" id="MobiDB-lite"/>
    </source>
</evidence>
<feature type="compositionally biased region" description="Low complexity" evidence="1">
    <location>
        <begin position="110"/>
        <end position="122"/>
    </location>
</feature>
<accession>A0A0L0N4V3</accession>
<feature type="compositionally biased region" description="Low complexity" evidence="1">
    <location>
        <begin position="36"/>
        <end position="58"/>
    </location>
</feature>
<dbReference type="PANTHER" id="PTHR39606:SF1">
    <property type="entry name" value="CELL SURFACE PROTEIN"/>
    <property type="match status" value="1"/>
</dbReference>
<feature type="region of interest" description="Disordered" evidence="1">
    <location>
        <begin position="1"/>
        <end position="263"/>
    </location>
</feature>
<evidence type="ECO:0000313" key="2">
    <source>
        <dbReference type="EMBL" id="KND89102.1"/>
    </source>
</evidence>
<organism evidence="2 3">
    <name type="scientific">Tolypocladium ophioglossoides (strain CBS 100239)</name>
    <name type="common">Snaketongue truffleclub</name>
    <name type="synonym">Elaphocordyceps ophioglossoides</name>
    <dbReference type="NCBI Taxonomy" id="1163406"/>
    <lineage>
        <taxon>Eukaryota</taxon>
        <taxon>Fungi</taxon>
        <taxon>Dikarya</taxon>
        <taxon>Ascomycota</taxon>
        <taxon>Pezizomycotina</taxon>
        <taxon>Sordariomycetes</taxon>
        <taxon>Hypocreomycetidae</taxon>
        <taxon>Hypocreales</taxon>
        <taxon>Ophiocordycipitaceae</taxon>
        <taxon>Tolypocladium</taxon>
    </lineage>
</organism>
<dbReference type="Proteomes" id="UP000036947">
    <property type="component" value="Unassembled WGS sequence"/>
</dbReference>
<protein>
    <submittedName>
        <fullName evidence="2">Uncharacterized protein</fullName>
    </submittedName>
</protein>
<reference evidence="2 3" key="1">
    <citation type="journal article" date="2015" name="BMC Genomics">
        <title>The genome of the truffle-parasite Tolypocladium ophioglossoides and the evolution of antifungal peptaibiotics.</title>
        <authorList>
            <person name="Quandt C.A."/>
            <person name="Bushley K.E."/>
            <person name="Spatafora J.W."/>
        </authorList>
    </citation>
    <scope>NUCLEOTIDE SEQUENCE [LARGE SCALE GENOMIC DNA]</scope>
    <source>
        <strain evidence="2 3">CBS 100239</strain>
    </source>
</reference>
<feature type="compositionally biased region" description="Basic and acidic residues" evidence="1">
    <location>
        <begin position="236"/>
        <end position="248"/>
    </location>
</feature>
<feature type="compositionally biased region" description="Basic and acidic residues" evidence="1">
    <location>
        <begin position="71"/>
        <end position="83"/>
    </location>
</feature>
<dbReference type="AlphaFoldDB" id="A0A0L0N4V3"/>
<proteinExistence type="predicted"/>
<feature type="compositionally biased region" description="Basic residues" evidence="1">
    <location>
        <begin position="1"/>
        <end position="10"/>
    </location>
</feature>